<proteinExistence type="predicted"/>
<protein>
    <submittedName>
        <fullName evidence="2">Uncharacterized protein</fullName>
    </submittedName>
</protein>
<dbReference type="AlphaFoldDB" id="A0A7J6PVV8"/>
<feature type="coiled-coil region" evidence="1">
    <location>
        <begin position="5"/>
        <end position="32"/>
    </location>
</feature>
<reference evidence="2 3" key="1">
    <citation type="submission" date="2020-04" db="EMBL/GenBank/DDBJ databases">
        <title>Perkinsus olseni comparative genomics.</title>
        <authorList>
            <person name="Bogema D.R."/>
        </authorList>
    </citation>
    <scope>NUCLEOTIDE SEQUENCE [LARGE SCALE GENOMIC DNA]</scope>
    <source>
        <strain evidence="2">ATCC PRA-205</strain>
    </source>
</reference>
<evidence type="ECO:0000313" key="3">
    <source>
        <dbReference type="Proteomes" id="UP000574390"/>
    </source>
</evidence>
<dbReference type="EMBL" id="JABANM010034004">
    <property type="protein sequence ID" value="KAF4700349.1"/>
    <property type="molecule type" value="Genomic_DNA"/>
</dbReference>
<keyword evidence="1" id="KW-0175">Coiled coil</keyword>
<evidence type="ECO:0000313" key="2">
    <source>
        <dbReference type="EMBL" id="KAF4700349.1"/>
    </source>
</evidence>
<accession>A0A7J6PVV8</accession>
<gene>
    <name evidence="2" type="ORF">FOZ62_010752</name>
</gene>
<organism evidence="2 3">
    <name type="scientific">Perkinsus olseni</name>
    <name type="common">Perkinsus atlanticus</name>
    <dbReference type="NCBI Taxonomy" id="32597"/>
    <lineage>
        <taxon>Eukaryota</taxon>
        <taxon>Sar</taxon>
        <taxon>Alveolata</taxon>
        <taxon>Perkinsozoa</taxon>
        <taxon>Perkinsea</taxon>
        <taxon>Perkinsida</taxon>
        <taxon>Perkinsidae</taxon>
        <taxon>Perkinsus</taxon>
    </lineage>
</organism>
<evidence type="ECO:0000256" key="1">
    <source>
        <dbReference type="SAM" id="Coils"/>
    </source>
</evidence>
<feature type="non-terminal residue" evidence="2">
    <location>
        <position position="1"/>
    </location>
</feature>
<dbReference type="Proteomes" id="UP000574390">
    <property type="component" value="Unassembled WGS sequence"/>
</dbReference>
<sequence>YYHEVNHWERRLNAVEKEINELLEKRMKAGKIKKYQADFARYVYLGNHQGHTADLRRDGIVALVEPEEKEDDISRARGA</sequence>
<name>A0A7J6PVV8_PEROL</name>
<comment type="caution">
    <text evidence="2">The sequence shown here is derived from an EMBL/GenBank/DDBJ whole genome shotgun (WGS) entry which is preliminary data.</text>
</comment>